<name>A0A1N7IT26_9CORY</name>
<dbReference type="Proteomes" id="UP000186292">
    <property type="component" value="Unassembled WGS sequence"/>
</dbReference>
<reference evidence="2" key="1">
    <citation type="submission" date="2017-01" db="EMBL/GenBank/DDBJ databases">
        <authorList>
            <person name="Varghese N."/>
            <person name="Submissions S."/>
        </authorList>
    </citation>
    <scope>NUCLEOTIDE SEQUENCE [LARGE SCALE GENOMIC DNA]</scope>
    <source>
        <strain evidence="2">DSM 44531</strain>
    </source>
</reference>
<dbReference type="EMBL" id="FTOF01000002">
    <property type="protein sequence ID" value="SIS40242.1"/>
    <property type="molecule type" value="Genomic_DNA"/>
</dbReference>
<accession>A0A1N7IT26</accession>
<evidence type="ECO:0000313" key="1">
    <source>
        <dbReference type="EMBL" id="SIS40242.1"/>
    </source>
</evidence>
<gene>
    <name evidence="1" type="ORF">SAMN05444817_1022</name>
</gene>
<dbReference type="AlphaFoldDB" id="A0A1N7IT26"/>
<evidence type="ECO:0000313" key="2">
    <source>
        <dbReference type="Proteomes" id="UP000186292"/>
    </source>
</evidence>
<sequence length="77" mass="8784">MPTESWTTPNLETKIGALENEKPRRRFVHHVATDLSTMSRLMGAFMKPPGQLYQVRGYTPVTRSFASGYTTEVNYMT</sequence>
<protein>
    <submittedName>
        <fullName evidence="1">Uncharacterized protein</fullName>
    </submittedName>
</protein>
<proteinExistence type="predicted"/>
<organism evidence="1 2">
    <name type="scientific">Corynebacterium appendicis CIP 107643</name>
    <dbReference type="NCBI Taxonomy" id="1161099"/>
    <lineage>
        <taxon>Bacteria</taxon>
        <taxon>Bacillati</taxon>
        <taxon>Actinomycetota</taxon>
        <taxon>Actinomycetes</taxon>
        <taxon>Mycobacteriales</taxon>
        <taxon>Corynebacteriaceae</taxon>
        <taxon>Corynebacterium</taxon>
    </lineage>
</organism>
<keyword evidence="2" id="KW-1185">Reference proteome</keyword>